<accession>A0ABT8VPD0</accession>
<comment type="caution">
    <text evidence="2">The sequence shown here is derived from an EMBL/GenBank/DDBJ whole genome shotgun (WGS) entry which is preliminary data.</text>
</comment>
<gene>
    <name evidence="2" type="ORF">QVZ41_03010</name>
</gene>
<feature type="domain" description="DinB-like" evidence="1">
    <location>
        <begin position="10"/>
        <end position="147"/>
    </location>
</feature>
<reference evidence="2" key="1">
    <citation type="submission" date="2023-07" db="EMBL/GenBank/DDBJ databases">
        <title>Wenyingzhuangia sp. chi5 genome sequencing and assembly.</title>
        <authorList>
            <person name="Park S."/>
        </authorList>
    </citation>
    <scope>NUCLEOTIDE SEQUENCE</scope>
    <source>
        <strain evidence="2">Chi5</strain>
    </source>
</reference>
<dbReference type="InterPro" id="IPR034660">
    <property type="entry name" value="DinB/YfiT-like"/>
</dbReference>
<keyword evidence="3" id="KW-1185">Reference proteome</keyword>
<evidence type="ECO:0000313" key="2">
    <source>
        <dbReference type="EMBL" id="MDO3693817.1"/>
    </source>
</evidence>
<dbReference type="Proteomes" id="UP001168642">
    <property type="component" value="Unassembled WGS sequence"/>
</dbReference>
<dbReference type="EMBL" id="JAUMIT010000001">
    <property type="protein sequence ID" value="MDO3693817.1"/>
    <property type="molecule type" value="Genomic_DNA"/>
</dbReference>
<dbReference type="InterPro" id="IPR024775">
    <property type="entry name" value="DinB-like"/>
</dbReference>
<evidence type="ECO:0000259" key="1">
    <source>
        <dbReference type="Pfam" id="PF12867"/>
    </source>
</evidence>
<proteinExistence type="predicted"/>
<dbReference type="RefSeq" id="WP_302883067.1">
    <property type="nucleotide sequence ID" value="NZ_JAUMIT010000001.1"/>
</dbReference>
<protein>
    <submittedName>
        <fullName evidence="2">DinB family protein</fullName>
    </submittedName>
</protein>
<dbReference type="Pfam" id="PF12867">
    <property type="entry name" value="DinB_2"/>
    <property type="match status" value="1"/>
</dbReference>
<name>A0ABT8VPD0_9FLAO</name>
<organism evidence="2 3">
    <name type="scientific">Wenyingzhuangia gilva</name>
    <dbReference type="NCBI Taxonomy" id="3057677"/>
    <lineage>
        <taxon>Bacteria</taxon>
        <taxon>Pseudomonadati</taxon>
        <taxon>Bacteroidota</taxon>
        <taxon>Flavobacteriia</taxon>
        <taxon>Flavobacteriales</taxon>
        <taxon>Flavobacteriaceae</taxon>
        <taxon>Wenyingzhuangia</taxon>
    </lineage>
</organism>
<sequence>MDITKQADILVKGRALILKLIGDFSLEQINTIPADFNNNIGWNVAHLVVTQQLLCYKLSGLETVLSDEMIERYRKGTAPNGHVINQQEWDLILKLFIELPEKLLADYNNNLFKSYSEYTTSVNVTLDGIEKAIDFNNFHEGIHLGVILALRKLV</sequence>
<dbReference type="SUPFAM" id="SSF109854">
    <property type="entry name" value="DinB/YfiT-like putative metalloenzymes"/>
    <property type="match status" value="1"/>
</dbReference>
<dbReference type="Gene3D" id="1.20.120.450">
    <property type="entry name" value="dinb family like domain"/>
    <property type="match status" value="1"/>
</dbReference>
<evidence type="ECO:0000313" key="3">
    <source>
        <dbReference type="Proteomes" id="UP001168642"/>
    </source>
</evidence>